<sequence length="208" mass="23926">LLKETVFELWKVEKGFEMRSIATYTFLFSFGHDVERDRILQNELWNFFKALIVMKKLEVYEGKDWGSFKWTPFWIQIHGLPLHAISEDIGGMLGNKIGQCTKVDTDAYGRCIGKFMRVQVWLDATTPVRRCANVHVGSNGNVVWWPMGASVGDIGYYGDIFQCSYSGKCSAVICGSCFYSCKGRDNTHYDKKENQNPIFKLIYYYRGA</sequence>
<evidence type="ECO:0000313" key="2">
    <source>
        <dbReference type="Proteomes" id="UP000237000"/>
    </source>
</evidence>
<gene>
    <name evidence="1" type="ORF">TorRG33x02_336020</name>
</gene>
<dbReference type="OrthoDB" id="1750606at2759"/>
<organism evidence="1 2">
    <name type="scientific">Trema orientale</name>
    <name type="common">Charcoal tree</name>
    <name type="synonym">Celtis orientalis</name>
    <dbReference type="NCBI Taxonomy" id="63057"/>
    <lineage>
        <taxon>Eukaryota</taxon>
        <taxon>Viridiplantae</taxon>
        <taxon>Streptophyta</taxon>
        <taxon>Embryophyta</taxon>
        <taxon>Tracheophyta</taxon>
        <taxon>Spermatophyta</taxon>
        <taxon>Magnoliopsida</taxon>
        <taxon>eudicotyledons</taxon>
        <taxon>Gunneridae</taxon>
        <taxon>Pentapetalae</taxon>
        <taxon>rosids</taxon>
        <taxon>fabids</taxon>
        <taxon>Rosales</taxon>
        <taxon>Cannabaceae</taxon>
        <taxon>Trema</taxon>
    </lineage>
</organism>
<keyword evidence="2" id="KW-1185">Reference proteome</keyword>
<dbReference type="Proteomes" id="UP000237000">
    <property type="component" value="Unassembled WGS sequence"/>
</dbReference>
<accession>A0A2P5B0J4</accession>
<proteinExistence type="predicted"/>
<dbReference type="AlphaFoldDB" id="A0A2P5B0J4"/>
<dbReference type="InterPro" id="IPR040256">
    <property type="entry name" value="At4g02000-like"/>
</dbReference>
<evidence type="ECO:0000313" key="1">
    <source>
        <dbReference type="EMBL" id="PON42285.1"/>
    </source>
</evidence>
<dbReference type="PANTHER" id="PTHR31286">
    <property type="entry name" value="GLYCINE-RICH CELL WALL STRUCTURAL PROTEIN 1.8-LIKE"/>
    <property type="match status" value="1"/>
</dbReference>
<dbReference type="EMBL" id="JXTC01000639">
    <property type="protein sequence ID" value="PON42285.1"/>
    <property type="molecule type" value="Genomic_DNA"/>
</dbReference>
<name>A0A2P5B0J4_TREOI</name>
<dbReference type="PANTHER" id="PTHR31286:SF167">
    <property type="entry name" value="OS09G0268800 PROTEIN"/>
    <property type="match status" value="1"/>
</dbReference>
<feature type="non-terminal residue" evidence="1">
    <location>
        <position position="1"/>
    </location>
</feature>
<reference evidence="2" key="1">
    <citation type="submission" date="2016-06" db="EMBL/GenBank/DDBJ databases">
        <title>Parallel loss of symbiosis genes in relatives of nitrogen-fixing non-legume Parasponia.</title>
        <authorList>
            <person name="Van Velzen R."/>
            <person name="Holmer R."/>
            <person name="Bu F."/>
            <person name="Rutten L."/>
            <person name="Van Zeijl A."/>
            <person name="Liu W."/>
            <person name="Santuari L."/>
            <person name="Cao Q."/>
            <person name="Sharma T."/>
            <person name="Shen D."/>
            <person name="Roswanjaya Y."/>
            <person name="Wardhani T."/>
            <person name="Kalhor M.S."/>
            <person name="Jansen J."/>
            <person name="Van den Hoogen J."/>
            <person name="Gungor B."/>
            <person name="Hartog M."/>
            <person name="Hontelez J."/>
            <person name="Verver J."/>
            <person name="Yang W.-C."/>
            <person name="Schijlen E."/>
            <person name="Repin R."/>
            <person name="Schilthuizen M."/>
            <person name="Schranz E."/>
            <person name="Heidstra R."/>
            <person name="Miyata K."/>
            <person name="Fedorova E."/>
            <person name="Kohlen W."/>
            <person name="Bisseling T."/>
            <person name="Smit S."/>
            <person name="Geurts R."/>
        </authorList>
    </citation>
    <scope>NUCLEOTIDE SEQUENCE [LARGE SCALE GENOMIC DNA]</scope>
    <source>
        <strain evidence="2">cv. RG33-2</strain>
    </source>
</reference>
<dbReference type="STRING" id="63057.A0A2P5B0J4"/>
<comment type="caution">
    <text evidence="1">The sequence shown here is derived from an EMBL/GenBank/DDBJ whole genome shotgun (WGS) entry which is preliminary data.</text>
</comment>
<protein>
    <submittedName>
        <fullName evidence="1">Uncharacterized protein</fullName>
    </submittedName>
</protein>
<dbReference type="InParanoid" id="A0A2P5B0J4"/>